<accession>A0A239TEL1</accession>
<dbReference type="InterPro" id="IPR016195">
    <property type="entry name" value="Pol/histidinol_Pase-like"/>
</dbReference>
<name>A0A239TEL1_9STAP</name>
<evidence type="ECO:0000313" key="6">
    <source>
        <dbReference type="EMBL" id="GEP83664.1"/>
    </source>
</evidence>
<dbReference type="Proteomes" id="UP000321736">
    <property type="component" value="Unassembled WGS sequence"/>
</dbReference>
<evidence type="ECO:0000256" key="2">
    <source>
        <dbReference type="ARBA" id="ARBA00022801"/>
    </source>
</evidence>
<organism evidence="6 7">
    <name type="scientific">Staphylococcus piscifermentans</name>
    <dbReference type="NCBI Taxonomy" id="70258"/>
    <lineage>
        <taxon>Bacteria</taxon>
        <taxon>Bacillati</taxon>
        <taxon>Bacillota</taxon>
        <taxon>Bacilli</taxon>
        <taxon>Bacillales</taxon>
        <taxon>Staphylococcaceae</taxon>
        <taxon>Staphylococcus</taxon>
    </lineage>
</organism>
<evidence type="ECO:0000313" key="7">
    <source>
        <dbReference type="Proteomes" id="UP000321736"/>
    </source>
</evidence>
<evidence type="ECO:0000256" key="5">
    <source>
        <dbReference type="PIRNR" id="PIRNR016557"/>
    </source>
</evidence>
<evidence type="ECO:0000256" key="4">
    <source>
        <dbReference type="ARBA" id="ARBA00051722"/>
    </source>
</evidence>
<dbReference type="RefSeq" id="WP_095102727.1">
    <property type="nucleotide sequence ID" value="NZ_BKAR01000002.1"/>
</dbReference>
<dbReference type="GO" id="GO:0030145">
    <property type="term" value="F:manganese ion binding"/>
    <property type="evidence" value="ECO:0007669"/>
    <property type="project" value="UniProtKB-UniRule"/>
</dbReference>
<dbReference type="PIRSF" id="PIRSF016557">
    <property type="entry name" value="Caps_synth_CpsB"/>
    <property type="match status" value="1"/>
</dbReference>
<proteinExistence type="inferred from homology"/>
<keyword evidence="2 5" id="KW-0378">Hydrolase</keyword>
<evidence type="ECO:0000256" key="1">
    <source>
        <dbReference type="ARBA" id="ARBA00005750"/>
    </source>
</evidence>
<dbReference type="EMBL" id="BKAR01000002">
    <property type="protein sequence ID" value="GEP83664.1"/>
    <property type="molecule type" value="Genomic_DNA"/>
</dbReference>
<keyword evidence="3 5" id="KW-0904">Protein phosphatase</keyword>
<comment type="catalytic activity">
    <reaction evidence="4 5">
        <text>O-phospho-L-tyrosyl-[protein] + H2O = L-tyrosyl-[protein] + phosphate</text>
        <dbReference type="Rhea" id="RHEA:10684"/>
        <dbReference type="Rhea" id="RHEA-COMP:10136"/>
        <dbReference type="Rhea" id="RHEA-COMP:20101"/>
        <dbReference type="ChEBI" id="CHEBI:15377"/>
        <dbReference type="ChEBI" id="CHEBI:43474"/>
        <dbReference type="ChEBI" id="CHEBI:46858"/>
        <dbReference type="ChEBI" id="CHEBI:61978"/>
        <dbReference type="EC" id="3.1.3.48"/>
    </reaction>
</comment>
<dbReference type="PANTHER" id="PTHR39181">
    <property type="entry name" value="TYROSINE-PROTEIN PHOSPHATASE YWQE"/>
    <property type="match status" value="1"/>
</dbReference>
<dbReference type="Gene3D" id="3.20.20.140">
    <property type="entry name" value="Metal-dependent hydrolases"/>
    <property type="match status" value="1"/>
</dbReference>
<gene>
    <name evidence="6" type="ORF">SPI02_02490</name>
</gene>
<sequence length="254" mass="29262">MIDIHNHVLPRLDDGPKNEEEMMKLLKQASSQGITGIVATPHHLHPSYSNEFNDIEKQVEKLNDKTEIKELGLTLYPGQEVRITDQIFKEIDENKIHGINYTNYILIELPSGEVPHYTKRVIYELQTKSFIPVIVHPERNKAIAKDINLLFELINIGALSQITASSLTGEMGRNIQNLVFKMIEHNLVHFVASDAHRVSQRPFGFKELFSTSKIKKYENEINIFLDNNKALVSNENVKKYRPVEYKKKKILGLF</sequence>
<comment type="caution">
    <text evidence="6">The sequence shown here is derived from an EMBL/GenBank/DDBJ whole genome shotgun (WGS) entry which is preliminary data.</text>
</comment>
<comment type="similarity">
    <text evidence="1 5">Belongs to the metallo-dependent hydrolases superfamily. CpsB/CapC family.</text>
</comment>
<dbReference type="AlphaFoldDB" id="A0A239TEL1"/>
<protein>
    <recommendedName>
        <fullName evidence="5">Tyrosine-protein phosphatase</fullName>
        <ecNumber evidence="5">3.1.3.48</ecNumber>
    </recommendedName>
</protein>
<dbReference type="EC" id="3.1.3.48" evidence="5"/>
<dbReference type="GO" id="GO:0004725">
    <property type="term" value="F:protein tyrosine phosphatase activity"/>
    <property type="evidence" value="ECO:0007669"/>
    <property type="project" value="UniProtKB-UniRule"/>
</dbReference>
<dbReference type="InterPro" id="IPR016667">
    <property type="entry name" value="Caps_polysacc_synth_CpsB/CapC"/>
</dbReference>
<dbReference type="Pfam" id="PF19567">
    <property type="entry name" value="CpsB_CapC"/>
    <property type="match status" value="1"/>
</dbReference>
<dbReference type="PANTHER" id="PTHR39181:SF1">
    <property type="entry name" value="TYROSINE-PROTEIN PHOSPHATASE YWQE"/>
    <property type="match status" value="1"/>
</dbReference>
<keyword evidence="7" id="KW-1185">Reference proteome</keyword>
<dbReference type="OrthoDB" id="9788539at2"/>
<reference evidence="6 7" key="1">
    <citation type="submission" date="2019-07" db="EMBL/GenBank/DDBJ databases">
        <title>Whole genome shotgun sequence of Staphylococcus piscifermentans NBRC 109625.</title>
        <authorList>
            <person name="Hosoyama A."/>
            <person name="Uohara A."/>
            <person name="Ohji S."/>
            <person name="Ichikawa N."/>
        </authorList>
    </citation>
    <scope>NUCLEOTIDE SEQUENCE [LARGE SCALE GENOMIC DNA]</scope>
    <source>
        <strain evidence="6 7">NBRC 109625</strain>
    </source>
</reference>
<evidence type="ECO:0000256" key="3">
    <source>
        <dbReference type="ARBA" id="ARBA00022912"/>
    </source>
</evidence>
<dbReference type="SUPFAM" id="SSF89550">
    <property type="entry name" value="PHP domain-like"/>
    <property type="match status" value="1"/>
</dbReference>